<evidence type="ECO:0000313" key="7">
    <source>
        <dbReference type="Proteomes" id="UP000639396"/>
    </source>
</evidence>
<proteinExistence type="predicted"/>
<reference evidence="6" key="1">
    <citation type="submission" date="2020-09" db="EMBL/GenBank/DDBJ databases">
        <title>A novel bacterium of genus Paenibacillus, isolated from South China Sea.</title>
        <authorList>
            <person name="Huang H."/>
            <person name="Mo K."/>
            <person name="Hu Y."/>
        </authorList>
    </citation>
    <scope>NUCLEOTIDE SEQUENCE</scope>
    <source>
        <strain evidence="6">IB182363</strain>
    </source>
</reference>
<keyword evidence="7" id="KW-1185">Reference proteome</keyword>
<dbReference type="PANTHER" id="PTHR43280:SF28">
    <property type="entry name" value="HTH-TYPE TRANSCRIPTIONAL ACTIVATOR RHAS"/>
    <property type="match status" value="1"/>
</dbReference>
<dbReference type="AlphaFoldDB" id="A0A927C8V5"/>
<evidence type="ECO:0000256" key="2">
    <source>
        <dbReference type="ARBA" id="ARBA00023125"/>
    </source>
</evidence>
<keyword evidence="4" id="KW-0472">Membrane</keyword>
<dbReference type="PANTHER" id="PTHR43280">
    <property type="entry name" value="ARAC-FAMILY TRANSCRIPTIONAL REGULATOR"/>
    <property type="match status" value="1"/>
</dbReference>
<keyword evidence="1" id="KW-0805">Transcription regulation</keyword>
<protein>
    <submittedName>
        <fullName evidence="6">Helix-turn-helix domain-containing protein</fullName>
    </submittedName>
</protein>
<dbReference type="PROSITE" id="PS00041">
    <property type="entry name" value="HTH_ARAC_FAMILY_1"/>
    <property type="match status" value="1"/>
</dbReference>
<feature type="domain" description="HTH araC/xylS-type" evidence="5">
    <location>
        <begin position="646"/>
        <end position="744"/>
    </location>
</feature>
<evidence type="ECO:0000313" key="6">
    <source>
        <dbReference type="EMBL" id="MBD2863533.1"/>
    </source>
</evidence>
<dbReference type="Gene3D" id="1.10.10.60">
    <property type="entry name" value="Homeodomain-like"/>
    <property type="match status" value="2"/>
</dbReference>
<keyword evidence="2" id="KW-0238">DNA-binding</keyword>
<dbReference type="InterPro" id="IPR018060">
    <property type="entry name" value="HTH_AraC"/>
</dbReference>
<keyword evidence="3" id="KW-0804">Transcription</keyword>
<gene>
    <name evidence="6" type="ORF">IDH45_16180</name>
</gene>
<keyword evidence="4" id="KW-0812">Transmembrane</keyword>
<sequence length="755" mass="85653">MLKLPLKVNSLLVKSLISFLAIIALLASFNFLSFAFFKTNIEREIIQNNRVALKTAADRYEKHISIIKTMLFKLYQNEQVVSFGRQLAAKDPGAVNYLKPADIVESIRRDINNPFLYMDNVFVYYAAASFTVDKNGTGDAARTFSQFYVSEPYTLGFWNRQFSQAATTQLLPNRLFSIVSSDKQNKQLIPMTVKLPGYPHMIISMLDAGQLYESFYGNNGPAFTIVHSNGSVIFDSSGPGTASKPIPLAEDQDYTLQDNTYYFTYDSEETNLTYMTSVPYSSIASQIRKLEVTLLVLFAVSVAIAAAASVVFSRKINAPVKQIIASLRFRSPEVVSSSIYEFKLINEISRELIRERNEIHEDLQSKTSLLTDFGYISKLKKLASGSNEWKDTIVQNRPFRIVLFQLHIRTSRHQAMPAKPDRLTYAARECIDLMFAEPFPNSRTLQMESNQLVSVVFGDDRRDLLERTLAALKAIFDQDSGHYAVTAAVSSFYPEGSDFNLAYRETLERARQARLQDGMQLIWDDVREVHHFVFTAQEEQELYSHLQEGGGAACVQLVVRMLEHMARKEAFRGQYRTFAQGVAAKVLKVTDKAKIEPEPAGQLSDMVADLEDCFTLDDYKRFLEKFIVVAAEAVKRRRDEKDPVVEFFFAYLEEHYSEDLSLDSVADRMNMSSTYLSAYIKEKTGTNFSDHLNNVRIRQAKEMLAGTNMSIRDIGEKIGYRNDTSFIRMFKKSSGLTPGDYRKRAALEGNAGLQL</sequence>
<dbReference type="EMBL" id="JACXJA010000020">
    <property type="protein sequence ID" value="MBD2863533.1"/>
    <property type="molecule type" value="Genomic_DNA"/>
</dbReference>
<dbReference type="InterPro" id="IPR018062">
    <property type="entry name" value="HTH_AraC-typ_CS"/>
</dbReference>
<evidence type="ECO:0000256" key="4">
    <source>
        <dbReference type="SAM" id="Phobius"/>
    </source>
</evidence>
<keyword evidence="4" id="KW-1133">Transmembrane helix</keyword>
<dbReference type="InterPro" id="IPR009057">
    <property type="entry name" value="Homeodomain-like_sf"/>
</dbReference>
<dbReference type="GO" id="GO:0003700">
    <property type="term" value="F:DNA-binding transcription factor activity"/>
    <property type="evidence" value="ECO:0007669"/>
    <property type="project" value="InterPro"/>
</dbReference>
<dbReference type="RefSeq" id="WP_190929161.1">
    <property type="nucleotide sequence ID" value="NZ_JACXJA010000020.1"/>
</dbReference>
<accession>A0A927C8V5</accession>
<comment type="caution">
    <text evidence="6">The sequence shown here is derived from an EMBL/GenBank/DDBJ whole genome shotgun (WGS) entry which is preliminary data.</text>
</comment>
<dbReference type="PRINTS" id="PR00032">
    <property type="entry name" value="HTHARAC"/>
</dbReference>
<evidence type="ECO:0000259" key="5">
    <source>
        <dbReference type="PROSITE" id="PS01124"/>
    </source>
</evidence>
<dbReference type="Pfam" id="PF12833">
    <property type="entry name" value="HTH_18"/>
    <property type="match status" value="1"/>
</dbReference>
<dbReference type="PROSITE" id="PS01124">
    <property type="entry name" value="HTH_ARAC_FAMILY_2"/>
    <property type="match status" value="1"/>
</dbReference>
<dbReference type="Proteomes" id="UP000639396">
    <property type="component" value="Unassembled WGS sequence"/>
</dbReference>
<feature type="transmembrane region" description="Helical" evidence="4">
    <location>
        <begin position="292"/>
        <end position="312"/>
    </location>
</feature>
<dbReference type="InterPro" id="IPR020449">
    <property type="entry name" value="Tscrpt_reg_AraC-type_HTH"/>
</dbReference>
<evidence type="ECO:0000256" key="1">
    <source>
        <dbReference type="ARBA" id="ARBA00023015"/>
    </source>
</evidence>
<dbReference type="GO" id="GO:0043565">
    <property type="term" value="F:sequence-specific DNA binding"/>
    <property type="evidence" value="ECO:0007669"/>
    <property type="project" value="InterPro"/>
</dbReference>
<organism evidence="6 7">
    <name type="scientific">Paenibacillus oceani</name>
    <dbReference type="NCBI Taxonomy" id="2772510"/>
    <lineage>
        <taxon>Bacteria</taxon>
        <taxon>Bacillati</taxon>
        <taxon>Bacillota</taxon>
        <taxon>Bacilli</taxon>
        <taxon>Bacillales</taxon>
        <taxon>Paenibacillaceae</taxon>
        <taxon>Paenibacillus</taxon>
    </lineage>
</organism>
<name>A0A927C8V5_9BACL</name>
<dbReference type="SUPFAM" id="SSF46689">
    <property type="entry name" value="Homeodomain-like"/>
    <property type="match status" value="2"/>
</dbReference>
<dbReference type="SMART" id="SM00342">
    <property type="entry name" value="HTH_ARAC"/>
    <property type="match status" value="1"/>
</dbReference>
<evidence type="ECO:0000256" key="3">
    <source>
        <dbReference type="ARBA" id="ARBA00023163"/>
    </source>
</evidence>
<feature type="transmembrane region" description="Helical" evidence="4">
    <location>
        <begin position="12"/>
        <end position="37"/>
    </location>
</feature>